<feature type="active site" description="Proton donor/acceptor" evidence="6">
    <location>
        <position position="264"/>
    </location>
</feature>
<evidence type="ECO:0000256" key="7">
    <source>
        <dbReference type="PIRSR" id="PIRSR038994-2"/>
    </source>
</evidence>
<evidence type="ECO:0000256" key="2">
    <source>
        <dbReference type="ARBA" id="ARBA00022723"/>
    </source>
</evidence>
<dbReference type="Gene3D" id="2.30.40.10">
    <property type="entry name" value="Urease, subunit C, domain 1"/>
    <property type="match status" value="1"/>
</dbReference>
<feature type="domain" description="Amidohydrolase-related" evidence="9">
    <location>
        <begin position="45"/>
        <end position="361"/>
    </location>
</feature>
<comment type="similarity">
    <text evidence="1 5">Belongs to the metallo-dependent hydrolases superfamily. NagA family.</text>
</comment>
<comment type="cofactor">
    <cofactor evidence="8">
        <name>a divalent metal cation</name>
        <dbReference type="ChEBI" id="CHEBI:60240"/>
    </cofactor>
    <text evidence="8">Binds 1 divalent metal cation per subunit.</text>
</comment>
<feature type="binding site" evidence="7">
    <location>
        <position position="130"/>
    </location>
    <ligand>
        <name>substrate</name>
    </ligand>
</feature>
<name>A0A939BXY4_9ACTN</name>
<dbReference type="RefSeq" id="WP_205261992.1">
    <property type="nucleotide sequence ID" value="NZ_JAERWK010000023.1"/>
</dbReference>
<keyword evidence="4 5" id="KW-0119">Carbohydrate metabolism</keyword>
<evidence type="ECO:0000256" key="3">
    <source>
        <dbReference type="ARBA" id="ARBA00022801"/>
    </source>
</evidence>
<dbReference type="PIRSF" id="PIRSF038994">
    <property type="entry name" value="NagA"/>
    <property type="match status" value="1"/>
</dbReference>
<reference evidence="10" key="1">
    <citation type="submission" date="2021-01" db="EMBL/GenBank/DDBJ databases">
        <title>YIM 132084 draft genome.</title>
        <authorList>
            <person name="An D."/>
        </authorList>
    </citation>
    <scope>NUCLEOTIDE SEQUENCE</scope>
    <source>
        <strain evidence="10">YIM 132084</strain>
    </source>
</reference>
<dbReference type="InterPro" id="IPR032466">
    <property type="entry name" value="Metal_Hydrolase"/>
</dbReference>
<feature type="binding site" evidence="7">
    <location>
        <position position="241"/>
    </location>
    <ligand>
        <name>substrate</name>
    </ligand>
</feature>
<dbReference type="AlphaFoldDB" id="A0A939BXY4"/>
<dbReference type="InterPro" id="IPR006680">
    <property type="entry name" value="Amidohydro-rel"/>
</dbReference>
<evidence type="ECO:0000256" key="5">
    <source>
        <dbReference type="PIRNR" id="PIRNR038994"/>
    </source>
</evidence>
<proteinExistence type="inferred from homology"/>
<feature type="binding site" evidence="8">
    <location>
        <position position="185"/>
    </location>
    <ligand>
        <name>Zn(2+)</name>
        <dbReference type="ChEBI" id="CHEBI:29105"/>
    </ligand>
</feature>
<feature type="binding site" evidence="7">
    <location>
        <begin position="209"/>
        <end position="210"/>
    </location>
    <ligand>
        <name>substrate</name>
    </ligand>
</feature>
<dbReference type="SUPFAM" id="SSF51338">
    <property type="entry name" value="Composite domain of metallo-dependent hydrolases"/>
    <property type="match status" value="1"/>
</dbReference>
<dbReference type="NCBIfam" id="TIGR00221">
    <property type="entry name" value="nagA"/>
    <property type="match status" value="1"/>
</dbReference>
<keyword evidence="11" id="KW-1185">Reference proteome</keyword>
<dbReference type="InterPro" id="IPR003764">
    <property type="entry name" value="GlcNAc_6-P_deAcase"/>
</dbReference>
<evidence type="ECO:0000313" key="10">
    <source>
        <dbReference type="EMBL" id="MBM9469028.1"/>
    </source>
</evidence>
<protein>
    <submittedName>
        <fullName evidence="10">N-acetylglucosamine-6-phosphate deacetylase</fullName>
        <ecNumber evidence="10">3.5.1.25</ecNumber>
    </submittedName>
</protein>
<dbReference type="GO" id="GO:0006046">
    <property type="term" value="P:N-acetylglucosamine catabolic process"/>
    <property type="evidence" value="ECO:0007669"/>
    <property type="project" value="TreeGrafter"/>
</dbReference>
<evidence type="ECO:0000259" key="9">
    <source>
        <dbReference type="Pfam" id="PF01979"/>
    </source>
</evidence>
<evidence type="ECO:0000313" key="11">
    <source>
        <dbReference type="Proteomes" id="UP000663792"/>
    </source>
</evidence>
<evidence type="ECO:0000256" key="1">
    <source>
        <dbReference type="ARBA" id="ARBA00010716"/>
    </source>
</evidence>
<accession>A0A939BXY4</accession>
<organism evidence="10 11">
    <name type="scientific">Nakamurella leprariae</name>
    <dbReference type="NCBI Taxonomy" id="2803911"/>
    <lineage>
        <taxon>Bacteria</taxon>
        <taxon>Bacillati</taxon>
        <taxon>Actinomycetota</taxon>
        <taxon>Actinomycetes</taxon>
        <taxon>Nakamurellales</taxon>
        <taxon>Nakamurellaceae</taxon>
        <taxon>Nakamurella</taxon>
    </lineage>
</organism>
<dbReference type="PANTHER" id="PTHR11113:SF14">
    <property type="entry name" value="N-ACETYLGLUCOSAMINE-6-PHOSPHATE DEACETYLASE"/>
    <property type="match status" value="1"/>
</dbReference>
<dbReference type="GO" id="GO:0008448">
    <property type="term" value="F:N-acetylglucosamine-6-phosphate deacetylase activity"/>
    <property type="evidence" value="ECO:0007669"/>
    <property type="project" value="UniProtKB-EC"/>
</dbReference>
<dbReference type="EC" id="3.5.1.25" evidence="10"/>
<dbReference type="Proteomes" id="UP000663792">
    <property type="component" value="Unassembled WGS sequence"/>
</dbReference>
<feature type="binding site" evidence="8">
    <location>
        <position position="119"/>
    </location>
    <ligand>
        <name>Zn(2+)</name>
        <dbReference type="ChEBI" id="CHEBI:29105"/>
    </ligand>
</feature>
<dbReference type="GO" id="GO:0046872">
    <property type="term" value="F:metal ion binding"/>
    <property type="evidence" value="ECO:0007669"/>
    <property type="project" value="UniProtKB-KW"/>
</dbReference>
<dbReference type="InterPro" id="IPR011059">
    <property type="entry name" value="Metal-dep_hydrolase_composite"/>
</dbReference>
<gene>
    <name evidence="10" type="primary">nagA</name>
    <name evidence="10" type="ORF">JL106_17215</name>
</gene>
<dbReference type="Gene3D" id="3.20.20.140">
    <property type="entry name" value="Metal-dependent hydrolases"/>
    <property type="match status" value="1"/>
</dbReference>
<sequence>MSAPTTLTGSVVGPDAITPATVTVSDGRIATVTPLPAGTPAPDHYVLPGFVDLHVHGGDGAAFDDGAEAARRVIDRHRRHGTTTMLASLVTAAPAALTERIRALGELVDAGELAGLHLEGPFLAESRCGAHDPGQLQAPTAAAVEALLAAGAGRVRMITLAPELPGGLAAVERIVAAGVVAAVGHTDATVAQTRAAFDAGARVATHLANGMRPLHHRDGGPVAAALLDDRVAAEIIADGEHVAPEMIAVFARLLGPDRLVLVTDAMAAAGAPDGRYSLGGLQVEVADRQARVIGPDGSSGSLAGSTLTMDAAVRGAVAAGVSLVDAVRAATLTPATVLGLGDSHGAVLPGRVADLVVTDRDLRPTAVLRHGIWSER</sequence>
<dbReference type="Pfam" id="PF01979">
    <property type="entry name" value="Amidohydro_1"/>
    <property type="match status" value="1"/>
</dbReference>
<dbReference type="PANTHER" id="PTHR11113">
    <property type="entry name" value="N-ACETYLGLUCOSAMINE-6-PHOSPHATE DEACETYLASE"/>
    <property type="match status" value="1"/>
</dbReference>
<dbReference type="SUPFAM" id="SSF51556">
    <property type="entry name" value="Metallo-dependent hydrolases"/>
    <property type="match status" value="1"/>
</dbReference>
<keyword evidence="3 5" id="KW-0378">Hydrolase</keyword>
<evidence type="ECO:0000256" key="4">
    <source>
        <dbReference type="ARBA" id="ARBA00023277"/>
    </source>
</evidence>
<dbReference type="EMBL" id="JAERWK010000023">
    <property type="protein sequence ID" value="MBM9469028.1"/>
    <property type="molecule type" value="Genomic_DNA"/>
</dbReference>
<keyword evidence="2 8" id="KW-0479">Metal-binding</keyword>
<feature type="binding site" evidence="7">
    <location>
        <begin position="302"/>
        <end position="304"/>
    </location>
    <ligand>
        <name>substrate</name>
    </ligand>
</feature>
<feature type="binding site" evidence="8">
    <location>
        <position position="206"/>
    </location>
    <ligand>
        <name>Zn(2+)</name>
        <dbReference type="ChEBI" id="CHEBI:29105"/>
    </ligand>
</feature>
<feature type="binding site" evidence="7">
    <location>
        <position position="217"/>
    </location>
    <ligand>
        <name>substrate</name>
    </ligand>
</feature>
<comment type="caution">
    <text evidence="10">The sequence shown here is derived from an EMBL/GenBank/DDBJ whole genome shotgun (WGS) entry which is preliminary data.</text>
</comment>
<evidence type="ECO:0000256" key="6">
    <source>
        <dbReference type="PIRSR" id="PIRSR038994-1"/>
    </source>
</evidence>
<evidence type="ECO:0000256" key="8">
    <source>
        <dbReference type="PIRSR" id="PIRSR038994-3"/>
    </source>
</evidence>